<sequence length="504" mass="55911">MAFKKQLVQDVSSYLDGVPVKISERFRPPRKVTLPVGFMSRLEGTLESTLQDTSFDFSLARSVSKNSGYRKSQKEIVREERRARITQAEQAMRQQRDKELTEQLEKLNMKMEKAESESKAKDSTPPLSPPAINGSEVAPQSQVAPQLSSAILTPMLLAAPKSNSENKTMSNSFNFKDFENDTSSPFDNVELKTINDLEELAHVLHSEAKTAPAPEARPTYNYDSRNNNSYAESQQYYYPNQATAVTAAPGQFFYPTQPQTWPYQPSFNPAAGAKENHIFPSAVYSQANDVRYHFPSVPAPQESVPRTSKSVPDIMEELHKEAASSQTAAVQVPRVEACRADSFASHRPASFGSAGLENWKPWPDLDSPAETPSGESPPPTHPVVTRVASNPLDRLPPSAQKLARQISEMGFPVAKVVRACEIIGQDHKKVVDFLLQVQAFEEKGFPDTKVEYVLGTLKMDEERAQQFLPSFVQLVDLGFNEEKVSAALIQSGCDRDKALDALLS</sequence>
<dbReference type="OrthoDB" id="2018023at2759"/>
<dbReference type="EMBL" id="CADEPI010000012">
    <property type="protein sequence ID" value="CAB3363442.1"/>
    <property type="molecule type" value="Genomic_DNA"/>
</dbReference>
<dbReference type="PANTHER" id="PTHR15960:SF5">
    <property type="entry name" value="LD44032P"/>
    <property type="match status" value="1"/>
</dbReference>
<dbReference type="InterPro" id="IPR038870">
    <property type="entry name" value="UBAP1"/>
</dbReference>
<comment type="caution">
    <text evidence="4">The sequence shown here is derived from an EMBL/GenBank/DDBJ whole genome shotgun (WGS) entry which is preliminary data.</text>
</comment>
<evidence type="ECO:0000259" key="2">
    <source>
        <dbReference type="PROSITE" id="PS50030"/>
    </source>
</evidence>
<evidence type="ECO:0008006" key="6">
    <source>
        <dbReference type="Google" id="ProtNLM"/>
    </source>
</evidence>
<name>A0A8S1C2Z0_9INSE</name>
<accession>A0A8S1C2Z0</accession>
<evidence type="ECO:0000313" key="5">
    <source>
        <dbReference type="Proteomes" id="UP000494165"/>
    </source>
</evidence>
<dbReference type="GO" id="GO:0000813">
    <property type="term" value="C:ESCRT I complex"/>
    <property type="evidence" value="ECO:0007669"/>
    <property type="project" value="InterPro"/>
</dbReference>
<feature type="region of interest" description="Disordered" evidence="1">
    <location>
        <begin position="206"/>
        <end position="225"/>
    </location>
</feature>
<feature type="domain" description="UBA" evidence="2">
    <location>
        <begin position="458"/>
        <end position="504"/>
    </location>
</feature>
<evidence type="ECO:0000259" key="3">
    <source>
        <dbReference type="PROSITE" id="PS51497"/>
    </source>
</evidence>
<evidence type="ECO:0000313" key="4">
    <source>
        <dbReference type="EMBL" id="CAB3363442.1"/>
    </source>
</evidence>
<dbReference type="GO" id="GO:0043130">
    <property type="term" value="F:ubiquitin binding"/>
    <property type="evidence" value="ECO:0007669"/>
    <property type="project" value="InterPro"/>
</dbReference>
<dbReference type="PROSITE" id="PS50030">
    <property type="entry name" value="UBA"/>
    <property type="match status" value="1"/>
</dbReference>
<feature type="region of interest" description="Disordered" evidence="1">
    <location>
        <begin position="110"/>
        <end position="143"/>
    </location>
</feature>
<dbReference type="InterPro" id="IPR015940">
    <property type="entry name" value="UBA"/>
</dbReference>
<dbReference type="Gene3D" id="1.20.120.1920">
    <property type="entry name" value="UBAP1 SOUBA domain"/>
    <property type="match status" value="1"/>
</dbReference>
<proteinExistence type="predicted"/>
<dbReference type="Proteomes" id="UP000494165">
    <property type="component" value="Unassembled WGS sequence"/>
</dbReference>
<dbReference type="AlphaFoldDB" id="A0A8S1C2Z0"/>
<dbReference type="PANTHER" id="PTHR15960">
    <property type="entry name" value="LD44032P"/>
    <property type="match status" value="1"/>
</dbReference>
<feature type="compositionally biased region" description="Basic and acidic residues" evidence="1">
    <location>
        <begin position="110"/>
        <end position="122"/>
    </location>
</feature>
<protein>
    <recommendedName>
        <fullName evidence="6">UBA domain-containing protein</fullName>
    </recommendedName>
</protein>
<dbReference type="PROSITE" id="PS51497">
    <property type="entry name" value="UMA"/>
    <property type="match status" value="1"/>
</dbReference>
<evidence type="ECO:0000256" key="1">
    <source>
        <dbReference type="SAM" id="MobiDB-lite"/>
    </source>
</evidence>
<dbReference type="InterPro" id="IPR042575">
    <property type="entry name" value="UBAP1_C"/>
</dbReference>
<feature type="region of interest" description="Disordered" evidence="1">
    <location>
        <begin position="355"/>
        <end position="382"/>
    </location>
</feature>
<keyword evidence="5" id="KW-1185">Reference proteome</keyword>
<organism evidence="4 5">
    <name type="scientific">Cloeon dipterum</name>
    <dbReference type="NCBI Taxonomy" id="197152"/>
    <lineage>
        <taxon>Eukaryota</taxon>
        <taxon>Metazoa</taxon>
        <taxon>Ecdysozoa</taxon>
        <taxon>Arthropoda</taxon>
        <taxon>Hexapoda</taxon>
        <taxon>Insecta</taxon>
        <taxon>Pterygota</taxon>
        <taxon>Palaeoptera</taxon>
        <taxon>Ephemeroptera</taxon>
        <taxon>Pisciforma</taxon>
        <taxon>Baetidae</taxon>
        <taxon>Cloeon</taxon>
    </lineage>
</organism>
<gene>
    <name evidence="4" type="ORF">CLODIP_2_CD02181</name>
</gene>
<dbReference type="GO" id="GO:0043162">
    <property type="term" value="P:ubiquitin-dependent protein catabolic process via the multivesicular body sorting pathway"/>
    <property type="evidence" value="ECO:0007669"/>
    <property type="project" value="InterPro"/>
</dbReference>
<feature type="domain" description="UMA" evidence="3">
    <location>
        <begin position="15"/>
        <end position="64"/>
    </location>
</feature>
<dbReference type="CDD" id="cd14316">
    <property type="entry name" value="UBA2_UBAP1_like"/>
    <property type="match status" value="1"/>
</dbReference>
<reference evidence="4 5" key="1">
    <citation type="submission" date="2020-04" db="EMBL/GenBank/DDBJ databases">
        <authorList>
            <person name="Alioto T."/>
            <person name="Alioto T."/>
            <person name="Gomez Garrido J."/>
        </authorList>
    </citation>
    <scope>NUCLEOTIDE SEQUENCE [LARGE SCALE GENOMIC DNA]</scope>
</reference>
<dbReference type="InterPro" id="IPR023340">
    <property type="entry name" value="UMA"/>
</dbReference>